<dbReference type="Gene3D" id="3.40.50.300">
    <property type="entry name" value="P-loop containing nucleotide triphosphate hydrolases"/>
    <property type="match status" value="1"/>
</dbReference>
<dbReference type="SUPFAM" id="SSF52540">
    <property type="entry name" value="P-loop containing nucleoside triphosphate hydrolases"/>
    <property type="match status" value="1"/>
</dbReference>
<gene>
    <name evidence="2" type="ORF">SK128_018824</name>
</gene>
<organism evidence="2 3">
    <name type="scientific">Halocaridina rubra</name>
    <name type="common">Hawaiian red shrimp</name>
    <dbReference type="NCBI Taxonomy" id="373956"/>
    <lineage>
        <taxon>Eukaryota</taxon>
        <taxon>Metazoa</taxon>
        <taxon>Ecdysozoa</taxon>
        <taxon>Arthropoda</taxon>
        <taxon>Crustacea</taxon>
        <taxon>Multicrustacea</taxon>
        <taxon>Malacostraca</taxon>
        <taxon>Eumalacostraca</taxon>
        <taxon>Eucarida</taxon>
        <taxon>Decapoda</taxon>
        <taxon>Pleocyemata</taxon>
        <taxon>Caridea</taxon>
        <taxon>Atyoidea</taxon>
        <taxon>Atyidae</taxon>
        <taxon>Halocaridina</taxon>
    </lineage>
</organism>
<dbReference type="GO" id="GO:0043139">
    <property type="term" value="F:5'-3' DNA helicase activity"/>
    <property type="evidence" value="ECO:0007669"/>
    <property type="project" value="InterPro"/>
</dbReference>
<keyword evidence="3" id="KW-1185">Reference proteome</keyword>
<reference evidence="2 3" key="1">
    <citation type="submission" date="2023-11" db="EMBL/GenBank/DDBJ databases">
        <title>Halocaridina rubra genome assembly.</title>
        <authorList>
            <person name="Smith C."/>
        </authorList>
    </citation>
    <scope>NUCLEOTIDE SEQUENCE [LARGE SCALE GENOMIC DNA]</scope>
    <source>
        <strain evidence="2">EP-1</strain>
        <tissue evidence="2">Whole</tissue>
    </source>
</reference>
<dbReference type="Pfam" id="PF13481">
    <property type="entry name" value="AAA_25"/>
    <property type="match status" value="1"/>
</dbReference>
<sequence length="720" mass="81470">MVMLQVCRNIAWNGSALYPHSSRWRNIAMQNSISFASQYLNGYHPRGSGYHRKQIELQSCPKYFYRNGLQTPRFKIPLGFTAYSKFSRFSFLGSQFKPLMASSPARLHTSAFKRDIPHYLQGNVSEVTTIDDDLYDEFEDGFENDMEDEISEFLNSRLIPYEETESSFTIPCHTCSLESQGSRPQEIFVDKNSGYYVCPWCCQAGTWEELSRFLDVNEDCLTQEQLDAFFSTTVDISKVDLNMYNDSLLQLVSLATLKSYGARLTGDRTRVILPLKSSSCRTVGFESISLLYPLPQVVRRFIAEEPAPLCMPEKLKSRKRIIVVPSCCDVLLLAEYKIAAVALPVNALSVLCDYLTKDERREIFLWLGIKSPPRQLLQSLIVSQIPCWIVRCEENDSPIYMKSLKEVNELLKNVIPVVSEATTTFLELKNEIYHRLINKEETCGIQWKRFTGLNAILLGHRRGEMTVLTGPTGSGKTTLISEYSLDLCSQGVITLWGSFEVSVVRLCEVMLQQFSGTSLPVDISEFNILSSKFSNLPLHFLTYHGQQTTTSVLKAMAEAVKVWGVQHVIIDNLQFMLGTAEQALDRWWEQDKAVAAFRRFATLHNCHVTLIVHPKKVPDGQLLNINSIFGGAKLSQEADNVLILQVKDSNAVSQSKKALQVVKNRYGGQLGVMPLKFHQESLTFSSCFLQKSKADKETLPQPSEKTNSLKQVKGLKAFMN</sequence>
<dbReference type="PANTHER" id="PTHR12873:SF0">
    <property type="entry name" value="TWINKLE MTDNA HELICASE"/>
    <property type="match status" value="1"/>
</dbReference>
<evidence type="ECO:0000259" key="1">
    <source>
        <dbReference type="PROSITE" id="PS51199"/>
    </source>
</evidence>
<feature type="domain" description="SF4 helicase" evidence="1">
    <location>
        <begin position="439"/>
        <end position="691"/>
    </location>
</feature>
<comment type="caution">
    <text evidence="2">The sequence shown here is derived from an EMBL/GenBank/DDBJ whole genome shotgun (WGS) entry which is preliminary data.</text>
</comment>
<dbReference type="EMBL" id="JAXCGZ010021051">
    <property type="protein sequence ID" value="KAK7060659.1"/>
    <property type="molecule type" value="Genomic_DNA"/>
</dbReference>
<dbReference type="PANTHER" id="PTHR12873">
    <property type="entry name" value="T7-LIKE MITOCHONDRIAL DNA HELICASE"/>
    <property type="match status" value="1"/>
</dbReference>
<dbReference type="CDD" id="cd01122">
    <property type="entry name" value="Twinkle_C"/>
    <property type="match status" value="1"/>
</dbReference>
<dbReference type="GO" id="GO:0006264">
    <property type="term" value="P:mitochondrial DNA replication"/>
    <property type="evidence" value="ECO:0007669"/>
    <property type="project" value="TreeGrafter"/>
</dbReference>
<dbReference type="Proteomes" id="UP001381693">
    <property type="component" value="Unassembled WGS sequence"/>
</dbReference>
<dbReference type="GO" id="GO:0005524">
    <property type="term" value="F:ATP binding"/>
    <property type="evidence" value="ECO:0007669"/>
    <property type="project" value="InterPro"/>
</dbReference>
<dbReference type="GO" id="GO:0005739">
    <property type="term" value="C:mitochondrion"/>
    <property type="evidence" value="ECO:0007669"/>
    <property type="project" value="TreeGrafter"/>
</dbReference>
<accession>A0AAN8WNK5</accession>
<dbReference type="InterPro" id="IPR007694">
    <property type="entry name" value="DNA_helicase_DnaB-like_C"/>
</dbReference>
<dbReference type="AlphaFoldDB" id="A0AAN8WNK5"/>
<protein>
    <recommendedName>
        <fullName evidence="1">SF4 helicase domain-containing protein</fullName>
    </recommendedName>
</protein>
<dbReference type="InterPro" id="IPR027032">
    <property type="entry name" value="Twinkle-like"/>
</dbReference>
<evidence type="ECO:0000313" key="2">
    <source>
        <dbReference type="EMBL" id="KAK7060659.1"/>
    </source>
</evidence>
<name>A0AAN8WNK5_HALRR</name>
<dbReference type="InterPro" id="IPR027417">
    <property type="entry name" value="P-loop_NTPase"/>
</dbReference>
<dbReference type="GO" id="GO:0003697">
    <property type="term" value="F:single-stranded DNA binding"/>
    <property type="evidence" value="ECO:0007669"/>
    <property type="project" value="InterPro"/>
</dbReference>
<evidence type="ECO:0000313" key="3">
    <source>
        <dbReference type="Proteomes" id="UP001381693"/>
    </source>
</evidence>
<dbReference type="PROSITE" id="PS51199">
    <property type="entry name" value="SF4_HELICASE"/>
    <property type="match status" value="1"/>
</dbReference>
<proteinExistence type="predicted"/>